<evidence type="ECO:0000256" key="1">
    <source>
        <dbReference type="ARBA" id="ARBA00038310"/>
    </source>
</evidence>
<dbReference type="PANTHER" id="PTHR43569">
    <property type="entry name" value="AMIDOHYDROLASE"/>
    <property type="match status" value="1"/>
</dbReference>
<evidence type="ECO:0000259" key="2">
    <source>
        <dbReference type="Pfam" id="PF04909"/>
    </source>
</evidence>
<dbReference type="Gene3D" id="3.20.20.140">
    <property type="entry name" value="Metal-dependent hydrolases"/>
    <property type="match status" value="1"/>
</dbReference>
<accession>A0AAN1JNR0</accession>
<comment type="similarity">
    <text evidence="1">Belongs to the metallo-dependent hydrolases superfamily.</text>
</comment>
<gene>
    <name evidence="3" type="ORF">C2L64_52275</name>
</gene>
<proteinExistence type="inferred from homology"/>
<dbReference type="GO" id="GO:0016787">
    <property type="term" value="F:hydrolase activity"/>
    <property type="evidence" value="ECO:0007669"/>
    <property type="project" value="InterPro"/>
</dbReference>
<name>A0AAN1JNR0_9BURK</name>
<feature type="domain" description="Amidohydrolase-related" evidence="2">
    <location>
        <begin position="26"/>
        <end position="321"/>
    </location>
</feature>
<protein>
    <submittedName>
        <fullName evidence="3">Amidohydrolase</fullName>
    </submittedName>
</protein>
<dbReference type="SUPFAM" id="SSF51556">
    <property type="entry name" value="Metallo-dependent hydrolases"/>
    <property type="match status" value="1"/>
</dbReference>
<dbReference type="EMBL" id="CP026109">
    <property type="protein sequence ID" value="AUT76682.1"/>
    <property type="molecule type" value="Genomic_DNA"/>
</dbReference>
<evidence type="ECO:0000313" key="3">
    <source>
        <dbReference type="EMBL" id="AUT76682.1"/>
    </source>
</evidence>
<dbReference type="InterPro" id="IPR006680">
    <property type="entry name" value="Amidohydro-rel"/>
</dbReference>
<dbReference type="PANTHER" id="PTHR43569:SF1">
    <property type="entry name" value="BLL3371 PROTEIN"/>
    <property type="match status" value="1"/>
</dbReference>
<evidence type="ECO:0000313" key="4">
    <source>
        <dbReference type="Proteomes" id="UP000236649"/>
    </source>
</evidence>
<dbReference type="KEGG" id="phs:C2L64_52275"/>
<sequence length="334" mass="36639">MHLMWSPVRADPGGADHPLALPDAIVDAHHHLWHLGGAPRYPWLQDAYDPAHFMLGDYASLCRDFDVDAYRSATAGAPVVASVHVEAECARDDALAETRWLHKIAARASLPSAVVAWVDLLADDADERLSEQAAYPLVRAVRFKPHTSTAPGGALDGPGTLADPRWPRALERLAAQGMGWDLRLPFWHLGDAAQRLADAPSVNVVLEHAGLPWDRTEAGLATWRRGMEALAALPRVSLKLSEFGLRDAVWDEAENRRIIADALAIFGAGRCMFASNFPVAGLRVTFPALVRTFAAVLASRKWSAAEQHAVWYDNAIRIYRINSGTSLHEYRTGQ</sequence>
<dbReference type="Pfam" id="PF04909">
    <property type="entry name" value="Amidohydro_2"/>
    <property type="match status" value="1"/>
</dbReference>
<dbReference type="Proteomes" id="UP000236649">
    <property type="component" value="Chromosome 5"/>
</dbReference>
<reference evidence="3 4" key="1">
    <citation type="submission" date="2018-01" db="EMBL/GenBank/DDBJ databases">
        <title>Species boundaries and ecological features among Paraburkholderia terrae DSMZ17804T, P. hospita DSMZ17164T and P. caribensis DSMZ13236T.</title>
        <authorList>
            <person name="Pratama A.A."/>
        </authorList>
    </citation>
    <scope>NUCLEOTIDE SEQUENCE [LARGE SCALE GENOMIC DNA]</scope>
    <source>
        <strain evidence="3 4">DSM 17164</strain>
    </source>
</reference>
<dbReference type="InterPro" id="IPR032466">
    <property type="entry name" value="Metal_Hydrolase"/>
</dbReference>
<organism evidence="3 4">
    <name type="scientific">Paraburkholderia hospita</name>
    <dbReference type="NCBI Taxonomy" id="169430"/>
    <lineage>
        <taxon>Bacteria</taxon>
        <taxon>Pseudomonadati</taxon>
        <taxon>Pseudomonadota</taxon>
        <taxon>Betaproteobacteria</taxon>
        <taxon>Burkholderiales</taxon>
        <taxon>Burkholderiaceae</taxon>
        <taxon>Paraburkholderia</taxon>
    </lineage>
</organism>
<dbReference type="InterPro" id="IPR052350">
    <property type="entry name" value="Metallo-dep_Lactonases"/>
</dbReference>
<dbReference type="AlphaFoldDB" id="A0AAN1JNR0"/>